<dbReference type="GO" id="GO:0008914">
    <property type="term" value="F:leucyl-tRNA--protein transferase activity"/>
    <property type="evidence" value="ECO:0007669"/>
    <property type="project" value="UniProtKB-EC"/>
</dbReference>
<dbReference type="RefSeq" id="WP_380904393.1">
    <property type="nucleotide sequence ID" value="NZ_JBHUEG010000004.1"/>
</dbReference>
<dbReference type="Proteomes" id="UP001597545">
    <property type="component" value="Unassembled WGS sequence"/>
</dbReference>
<dbReference type="HAMAP" id="MF_00688">
    <property type="entry name" value="Leu_Phe_trans"/>
    <property type="match status" value="1"/>
</dbReference>
<dbReference type="PANTHER" id="PTHR30098:SF2">
    <property type="entry name" value="LEUCYL_PHENYLALANYL-TRNA--PROTEIN TRANSFERASE"/>
    <property type="match status" value="1"/>
</dbReference>
<dbReference type="Gene3D" id="3.30.70.3550">
    <property type="entry name" value="Leucyl/phenylalanyl-tRNA-protein transferase, N-terminal domain"/>
    <property type="match status" value="1"/>
</dbReference>
<keyword evidence="6" id="KW-1185">Reference proteome</keyword>
<gene>
    <name evidence="4 5" type="primary">aat</name>
    <name evidence="5" type="ORF">ACFSR5_12830</name>
</gene>
<name>A0ABW5KKQ6_9SPHI</name>
<evidence type="ECO:0000313" key="6">
    <source>
        <dbReference type="Proteomes" id="UP001597545"/>
    </source>
</evidence>
<comment type="caution">
    <text evidence="5">The sequence shown here is derived from an EMBL/GenBank/DDBJ whole genome shotgun (WGS) entry which is preliminary data.</text>
</comment>
<evidence type="ECO:0000256" key="2">
    <source>
        <dbReference type="ARBA" id="ARBA00022679"/>
    </source>
</evidence>
<dbReference type="Pfam" id="PF03588">
    <property type="entry name" value="Leu_Phe_trans"/>
    <property type="match status" value="1"/>
</dbReference>
<organism evidence="5 6">
    <name type="scientific">Sphingobacterium suaedae</name>
    <dbReference type="NCBI Taxonomy" id="1686402"/>
    <lineage>
        <taxon>Bacteria</taxon>
        <taxon>Pseudomonadati</taxon>
        <taxon>Bacteroidota</taxon>
        <taxon>Sphingobacteriia</taxon>
        <taxon>Sphingobacteriales</taxon>
        <taxon>Sphingobacteriaceae</taxon>
        <taxon>Sphingobacterium</taxon>
    </lineage>
</organism>
<dbReference type="NCBIfam" id="TIGR00667">
    <property type="entry name" value="aat"/>
    <property type="match status" value="1"/>
</dbReference>
<dbReference type="InterPro" id="IPR042221">
    <property type="entry name" value="Leu/Phe-tRNA_Trfase_N"/>
</dbReference>
<evidence type="ECO:0000256" key="3">
    <source>
        <dbReference type="ARBA" id="ARBA00023315"/>
    </source>
</evidence>
<dbReference type="EC" id="2.3.2.6" evidence="4"/>
<evidence type="ECO:0000313" key="5">
    <source>
        <dbReference type="EMBL" id="MFD2548530.1"/>
    </source>
</evidence>
<comment type="subcellular location">
    <subcellularLocation>
        <location evidence="4">Cytoplasm</location>
    </subcellularLocation>
</comment>
<accession>A0ABW5KKQ6</accession>
<evidence type="ECO:0000256" key="1">
    <source>
        <dbReference type="ARBA" id="ARBA00022490"/>
    </source>
</evidence>
<comment type="similarity">
    <text evidence="4">Belongs to the L/F-transferase family.</text>
</comment>
<dbReference type="InterPro" id="IPR004616">
    <property type="entry name" value="Leu/Phe-tRNA_Trfase"/>
</dbReference>
<dbReference type="EMBL" id="JBHULR010000005">
    <property type="protein sequence ID" value="MFD2548530.1"/>
    <property type="molecule type" value="Genomic_DNA"/>
</dbReference>
<dbReference type="Gene3D" id="3.40.630.70">
    <property type="entry name" value="Leucyl/phenylalanyl-tRNA-protein transferase, C-terminal domain"/>
    <property type="match status" value="1"/>
</dbReference>
<proteinExistence type="inferred from homology"/>
<dbReference type="PANTHER" id="PTHR30098">
    <property type="entry name" value="LEUCYL/PHENYLALANYL-TRNA--PROTEIN TRANSFERASE"/>
    <property type="match status" value="1"/>
</dbReference>
<keyword evidence="1 4" id="KW-0963">Cytoplasm</keyword>
<dbReference type="SUPFAM" id="SSF55729">
    <property type="entry name" value="Acyl-CoA N-acyltransferases (Nat)"/>
    <property type="match status" value="1"/>
</dbReference>
<evidence type="ECO:0000256" key="4">
    <source>
        <dbReference type="HAMAP-Rule" id="MF_00688"/>
    </source>
</evidence>
<comment type="catalytic activity">
    <reaction evidence="4">
        <text>N-terminal L-arginyl-[protein] + L-leucyl-tRNA(Leu) = N-terminal L-leucyl-L-arginyl-[protein] + tRNA(Leu) + H(+)</text>
        <dbReference type="Rhea" id="RHEA:50416"/>
        <dbReference type="Rhea" id="RHEA-COMP:9613"/>
        <dbReference type="Rhea" id="RHEA-COMP:9622"/>
        <dbReference type="Rhea" id="RHEA-COMP:12672"/>
        <dbReference type="Rhea" id="RHEA-COMP:12673"/>
        <dbReference type="ChEBI" id="CHEBI:15378"/>
        <dbReference type="ChEBI" id="CHEBI:64719"/>
        <dbReference type="ChEBI" id="CHEBI:78442"/>
        <dbReference type="ChEBI" id="CHEBI:78494"/>
        <dbReference type="ChEBI" id="CHEBI:133044"/>
        <dbReference type="EC" id="2.3.2.6"/>
    </reaction>
</comment>
<dbReference type="InterPro" id="IPR016181">
    <property type="entry name" value="Acyl_CoA_acyltransferase"/>
</dbReference>
<comment type="catalytic activity">
    <reaction evidence="4">
        <text>L-phenylalanyl-tRNA(Phe) + an N-terminal L-alpha-aminoacyl-[protein] = an N-terminal L-phenylalanyl-L-alpha-aminoacyl-[protein] + tRNA(Phe)</text>
        <dbReference type="Rhea" id="RHEA:43632"/>
        <dbReference type="Rhea" id="RHEA-COMP:9668"/>
        <dbReference type="Rhea" id="RHEA-COMP:9699"/>
        <dbReference type="Rhea" id="RHEA-COMP:10636"/>
        <dbReference type="Rhea" id="RHEA-COMP:10637"/>
        <dbReference type="ChEBI" id="CHEBI:78442"/>
        <dbReference type="ChEBI" id="CHEBI:78531"/>
        <dbReference type="ChEBI" id="CHEBI:78597"/>
        <dbReference type="ChEBI" id="CHEBI:83561"/>
        <dbReference type="EC" id="2.3.2.6"/>
    </reaction>
</comment>
<sequence length="222" mass="25417">MPYQLDERLTFPHPSLADDDGLLAIGGDLRTERLLLAYQHGIFPWYDETSPILWYAPQERFVLAPQELRISKSMQQFLRKTRLTVTCDRAFREVIRSCATKQRHGQDGTWITQEMEEAYVELHQQGYAHSVETYDENGTLVGGLYGVQVGHVFCGESMFTSVSNASKLAFIYLCQQPDIQLIDCQVYTDHLASLGATYLSGDAYYKFLQQQTLKPYAFQTSF</sequence>
<protein>
    <recommendedName>
        <fullName evidence="4">Leucyl/phenylalanyl-tRNA--protein transferase</fullName>
        <ecNumber evidence="4">2.3.2.6</ecNumber>
    </recommendedName>
    <alternativeName>
        <fullName evidence="4">L/F-transferase</fullName>
    </alternativeName>
    <alternativeName>
        <fullName evidence="4">Leucyltransferase</fullName>
    </alternativeName>
    <alternativeName>
        <fullName evidence="4">Phenyalanyltransferase</fullName>
    </alternativeName>
</protein>
<reference evidence="6" key="1">
    <citation type="journal article" date="2019" name="Int. J. Syst. Evol. Microbiol.">
        <title>The Global Catalogue of Microorganisms (GCM) 10K type strain sequencing project: providing services to taxonomists for standard genome sequencing and annotation.</title>
        <authorList>
            <consortium name="The Broad Institute Genomics Platform"/>
            <consortium name="The Broad Institute Genome Sequencing Center for Infectious Disease"/>
            <person name="Wu L."/>
            <person name="Ma J."/>
        </authorList>
    </citation>
    <scope>NUCLEOTIDE SEQUENCE [LARGE SCALE GENOMIC DNA]</scope>
    <source>
        <strain evidence="6">KCTC 42662</strain>
    </source>
</reference>
<dbReference type="InterPro" id="IPR042203">
    <property type="entry name" value="Leu/Phe-tRNA_Trfase_C"/>
</dbReference>
<comment type="function">
    <text evidence="4">Functions in the N-end rule pathway of protein degradation where it conjugates Leu, Phe and, less efficiently, Met from aminoacyl-tRNAs to the N-termini of proteins containing an N-terminal arginine or lysine.</text>
</comment>
<comment type="catalytic activity">
    <reaction evidence="4">
        <text>N-terminal L-lysyl-[protein] + L-leucyl-tRNA(Leu) = N-terminal L-leucyl-L-lysyl-[protein] + tRNA(Leu) + H(+)</text>
        <dbReference type="Rhea" id="RHEA:12340"/>
        <dbReference type="Rhea" id="RHEA-COMP:9613"/>
        <dbReference type="Rhea" id="RHEA-COMP:9622"/>
        <dbReference type="Rhea" id="RHEA-COMP:12670"/>
        <dbReference type="Rhea" id="RHEA-COMP:12671"/>
        <dbReference type="ChEBI" id="CHEBI:15378"/>
        <dbReference type="ChEBI" id="CHEBI:65249"/>
        <dbReference type="ChEBI" id="CHEBI:78442"/>
        <dbReference type="ChEBI" id="CHEBI:78494"/>
        <dbReference type="ChEBI" id="CHEBI:133043"/>
        <dbReference type="EC" id="2.3.2.6"/>
    </reaction>
</comment>
<keyword evidence="2 4" id="KW-0808">Transferase</keyword>
<keyword evidence="3 4" id="KW-0012">Acyltransferase</keyword>